<dbReference type="Gene3D" id="3.40.50.2300">
    <property type="match status" value="2"/>
</dbReference>
<keyword evidence="12 17" id="KW-0472">Membrane</keyword>
<accession>A0A1I3ML88</accession>
<dbReference type="SUPFAM" id="SSF52172">
    <property type="entry name" value="CheY-like"/>
    <property type="match status" value="2"/>
</dbReference>
<evidence type="ECO:0000256" key="6">
    <source>
        <dbReference type="ARBA" id="ARBA00022692"/>
    </source>
</evidence>
<dbReference type="Pfam" id="PF02518">
    <property type="entry name" value="HATPase_c"/>
    <property type="match status" value="1"/>
</dbReference>
<feature type="domain" description="CHASE" evidence="20">
    <location>
        <begin position="120"/>
        <end position="220"/>
    </location>
</feature>
<evidence type="ECO:0000256" key="10">
    <source>
        <dbReference type="ARBA" id="ARBA00022989"/>
    </source>
</evidence>
<proteinExistence type="predicted"/>
<dbReference type="EMBL" id="FOQD01000014">
    <property type="protein sequence ID" value="SFI97560.1"/>
    <property type="molecule type" value="Genomic_DNA"/>
</dbReference>
<feature type="modified residue" description="4-aspartylphosphate" evidence="15">
    <location>
        <position position="653"/>
    </location>
</feature>
<evidence type="ECO:0000313" key="22">
    <source>
        <dbReference type="Proteomes" id="UP000199518"/>
    </source>
</evidence>
<dbReference type="EC" id="2.7.13.3" evidence="3"/>
<keyword evidence="16" id="KW-0175">Coiled coil</keyword>
<dbReference type="Proteomes" id="UP000199518">
    <property type="component" value="Unassembled WGS sequence"/>
</dbReference>
<organism evidence="21 22">
    <name type="scientific">Planctomicrobium piriforme</name>
    <dbReference type="NCBI Taxonomy" id="1576369"/>
    <lineage>
        <taxon>Bacteria</taxon>
        <taxon>Pseudomonadati</taxon>
        <taxon>Planctomycetota</taxon>
        <taxon>Planctomycetia</taxon>
        <taxon>Planctomycetales</taxon>
        <taxon>Planctomycetaceae</taxon>
        <taxon>Planctomicrobium</taxon>
    </lineage>
</organism>
<feature type="modified residue" description="4-aspartylphosphate" evidence="15">
    <location>
        <position position="794"/>
    </location>
</feature>
<dbReference type="InterPro" id="IPR036097">
    <property type="entry name" value="HisK_dim/P_sf"/>
</dbReference>
<dbReference type="PANTHER" id="PTHR45339">
    <property type="entry name" value="HYBRID SIGNAL TRANSDUCTION HISTIDINE KINASE J"/>
    <property type="match status" value="1"/>
</dbReference>
<evidence type="ECO:0000256" key="8">
    <source>
        <dbReference type="ARBA" id="ARBA00022777"/>
    </source>
</evidence>
<protein>
    <recommendedName>
        <fullName evidence="14">Sensory/regulatory protein RpfC</fullName>
        <ecNumber evidence="3">2.7.13.3</ecNumber>
    </recommendedName>
</protein>
<evidence type="ECO:0000256" key="3">
    <source>
        <dbReference type="ARBA" id="ARBA00012438"/>
    </source>
</evidence>
<dbReference type="AlphaFoldDB" id="A0A1I3ML88"/>
<evidence type="ECO:0000256" key="2">
    <source>
        <dbReference type="ARBA" id="ARBA00004370"/>
    </source>
</evidence>
<dbReference type="OrthoDB" id="9762493at2"/>
<dbReference type="InterPro" id="IPR005467">
    <property type="entry name" value="His_kinase_dom"/>
</dbReference>
<dbReference type="InterPro" id="IPR006189">
    <property type="entry name" value="CHASE_dom"/>
</dbReference>
<sequence>MQHTSSATVGKDFLRVSAPLVTLLIGCGVALLLTLMVWQFGESRRQAEIQALAVQNARDIQRMVDVQLEAVESIRALYAASVSVEPEEFSSFTKSLLQRRKGIRILAWAPVETASGEAAFPVRVLEPAENSSDWTRVDLMQLPGCRAAIDAAIAIGSPVVTDVLPLKMGAKETIACLVLSPIYENRQPVDSAAERREHLQGVVVGVCALSDLIGAALPPLEEDGLAFVLTDQPFTKTPPNKPMFESRGWSAAAANQTRAPESMLAIDVAGRQWWLAHRPTARFKPSQPAWEHWAVLIGGLWITSLLAAYLYSIRGRTRRIEAMVTERTSELAAANAALSRAKETAEAANRAKSEFLANMSHEIRTPMNGVIGMTDLALGTSLTPEQREYMELVKCSADYLLSVINDILDFSKIEAGKMDLEAIPFSLHENLDKTVASLAMRAHAKKLELACHILHDVPDGLTGDPGRVRQVLINLLGNAIKFTEKGEIVLKVELVSRTSDAATLRFSVRDTGIGIPPEKRDRLFKAFSQVDSSTTRKYGGTGLGLAISARLVKLMDGQLDVQSTPGEGSTFFFTAKFELAPLDSLPAVQLEPESLHGLQILAVDDNATNRRILCELLTSWGMRPAVAEGGVAALQELERARNAGQPYALVMTDNMMPDMSGFELVAEIQRRPELSAPLLMMLSSADRYEDAQRCKEMGIAAYTTKPIRQSDLLNAIIRTLDGKPRPCLAAPPTKAEAGKAPHSLRLLLAEDGLVNQKLAVRLLEKRGHTVEVAPNGIATLAALDRAEFDAVLMDVEMPDMDGLEATATIRQRERKTGRHVPIIAMTANAMQGDRERCLNAGMDEYLSKPLNPAELFRIVEALAGHAVVR</sequence>
<dbReference type="InterPro" id="IPR011006">
    <property type="entry name" value="CheY-like_superfamily"/>
</dbReference>
<feature type="domain" description="Response regulatory" evidence="19">
    <location>
        <begin position="745"/>
        <end position="863"/>
    </location>
</feature>
<dbReference type="InterPro" id="IPR001789">
    <property type="entry name" value="Sig_transdc_resp-reg_receiver"/>
</dbReference>
<dbReference type="CDD" id="cd17546">
    <property type="entry name" value="REC_hyHK_CKI1_RcsC-like"/>
    <property type="match status" value="1"/>
</dbReference>
<dbReference type="SMART" id="SM00387">
    <property type="entry name" value="HATPase_c"/>
    <property type="match status" value="1"/>
</dbReference>
<dbReference type="CDD" id="cd00082">
    <property type="entry name" value="HisKA"/>
    <property type="match status" value="1"/>
</dbReference>
<keyword evidence="22" id="KW-1185">Reference proteome</keyword>
<dbReference type="CDD" id="cd16922">
    <property type="entry name" value="HATPase_EvgS-ArcB-TorS-like"/>
    <property type="match status" value="1"/>
</dbReference>
<keyword evidence="9" id="KW-0067">ATP-binding</keyword>
<evidence type="ECO:0000256" key="13">
    <source>
        <dbReference type="ARBA" id="ARBA00064003"/>
    </source>
</evidence>
<dbReference type="PROSITE" id="PS50110">
    <property type="entry name" value="RESPONSE_REGULATORY"/>
    <property type="match status" value="2"/>
</dbReference>
<keyword evidence="11" id="KW-0902">Two-component regulatory system</keyword>
<evidence type="ECO:0000256" key="5">
    <source>
        <dbReference type="ARBA" id="ARBA00022679"/>
    </source>
</evidence>
<dbReference type="PROSITE" id="PS50109">
    <property type="entry name" value="HIS_KIN"/>
    <property type="match status" value="1"/>
</dbReference>
<feature type="domain" description="Histidine kinase" evidence="18">
    <location>
        <begin position="358"/>
        <end position="579"/>
    </location>
</feature>
<evidence type="ECO:0000256" key="7">
    <source>
        <dbReference type="ARBA" id="ARBA00022741"/>
    </source>
</evidence>
<dbReference type="STRING" id="1576369.SAMN05421753_11436"/>
<dbReference type="CDD" id="cd00156">
    <property type="entry name" value="REC"/>
    <property type="match status" value="1"/>
</dbReference>
<keyword evidence="4 15" id="KW-0597">Phosphoprotein</keyword>
<keyword evidence="6 17" id="KW-0812">Transmembrane</keyword>
<dbReference type="SMART" id="SM00388">
    <property type="entry name" value="HisKA"/>
    <property type="match status" value="1"/>
</dbReference>
<dbReference type="FunFam" id="1.10.287.130:FF:000002">
    <property type="entry name" value="Two-component osmosensing histidine kinase"/>
    <property type="match status" value="1"/>
</dbReference>
<keyword evidence="5" id="KW-0808">Transferase</keyword>
<comment type="catalytic activity">
    <reaction evidence="1">
        <text>ATP + protein L-histidine = ADP + protein N-phospho-L-histidine.</text>
        <dbReference type="EC" id="2.7.13.3"/>
    </reaction>
</comment>
<evidence type="ECO:0000256" key="17">
    <source>
        <dbReference type="SAM" id="Phobius"/>
    </source>
</evidence>
<comment type="subunit">
    <text evidence="13">At low DSF concentrations, interacts with RpfF.</text>
</comment>
<evidence type="ECO:0000313" key="21">
    <source>
        <dbReference type="EMBL" id="SFI97560.1"/>
    </source>
</evidence>
<evidence type="ECO:0000256" key="9">
    <source>
        <dbReference type="ARBA" id="ARBA00022840"/>
    </source>
</evidence>
<keyword evidence="7" id="KW-0547">Nucleotide-binding</keyword>
<dbReference type="GO" id="GO:0016020">
    <property type="term" value="C:membrane"/>
    <property type="evidence" value="ECO:0007669"/>
    <property type="project" value="UniProtKB-SubCell"/>
</dbReference>
<dbReference type="Gene3D" id="1.10.287.130">
    <property type="match status" value="1"/>
</dbReference>
<dbReference type="SUPFAM" id="SSF55874">
    <property type="entry name" value="ATPase domain of HSP90 chaperone/DNA topoisomerase II/histidine kinase"/>
    <property type="match status" value="1"/>
</dbReference>
<comment type="subcellular location">
    <subcellularLocation>
        <location evidence="2">Membrane</location>
    </subcellularLocation>
</comment>
<dbReference type="Gene3D" id="3.30.450.350">
    <property type="entry name" value="CHASE domain"/>
    <property type="match status" value="1"/>
</dbReference>
<evidence type="ECO:0000256" key="16">
    <source>
        <dbReference type="SAM" id="Coils"/>
    </source>
</evidence>
<evidence type="ECO:0000256" key="14">
    <source>
        <dbReference type="ARBA" id="ARBA00068150"/>
    </source>
</evidence>
<dbReference type="FunFam" id="3.30.565.10:FF:000010">
    <property type="entry name" value="Sensor histidine kinase RcsC"/>
    <property type="match status" value="1"/>
</dbReference>
<dbReference type="PRINTS" id="PR00344">
    <property type="entry name" value="BCTRLSENSOR"/>
</dbReference>
<evidence type="ECO:0000259" key="18">
    <source>
        <dbReference type="PROSITE" id="PS50109"/>
    </source>
</evidence>
<dbReference type="Gene3D" id="3.30.565.10">
    <property type="entry name" value="Histidine kinase-like ATPase, C-terminal domain"/>
    <property type="match status" value="1"/>
</dbReference>
<evidence type="ECO:0000256" key="4">
    <source>
        <dbReference type="ARBA" id="ARBA00022553"/>
    </source>
</evidence>
<dbReference type="SMART" id="SM01079">
    <property type="entry name" value="CHASE"/>
    <property type="match status" value="1"/>
</dbReference>
<dbReference type="SMART" id="SM00448">
    <property type="entry name" value="REC"/>
    <property type="match status" value="2"/>
</dbReference>
<dbReference type="Pfam" id="PF00512">
    <property type="entry name" value="HisKA"/>
    <property type="match status" value="1"/>
</dbReference>
<evidence type="ECO:0000259" key="19">
    <source>
        <dbReference type="PROSITE" id="PS50110"/>
    </source>
</evidence>
<dbReference type="InterPro" id="IPR003661">
    <property type="entry name" value="HisK_dim/P_dom"/>
</dbReference>
<feature type="coiled-coil region" evidence="16">
    <location>
        <begin position="331"/>
        <end position="358"/>
    </location>
</feature>
<gene>
    <name evidence="21" type="ORF">SAMN05421753_11436</name>
</gene>
<name>A0A1I3ML88_9PLAN</name>
<evidence type="ECO:0000256" key="11">
    <source>
        <dbReference type="ARBA" id="ARBA00023012"/>
    </source>
</evidence>
<dbReference type="InterPro" id="IPR036890">
    <property type="entry name" value="HATPase_C_sf"/>
</dbReference>
<keyword evidence="10 17" id="KW-1133">Transmembrane helix</keyword>
<evidence type="ECO:0000256" key="15">
    <source>
        <dbReference type="PROSITE-ProRule" id="PRU00169"/>
    </source>
</evidence>
<dbReference type="GO" id="GO:0005524">
    <property type="term" value="F:ATP binding"/>
    <property type="evidence" value="ECO:0007669"/>
    <property type="project" value="UniProtKB-KW"/>
</dbReference>
<reference evidence="22" key="1">
    <citation type="submission" date="2016-10" db="EMBL/GenBank/DDBJ databases">
        <authorList>
            <person name="Varghese N."/>
            <person name="Submissions S."/>
        </authorList>
    </citation>
    <scope>NUCLEOTIDE SEQUENCE [LARGE SCALE GENOMIC DNA]</scope>
    <source>
        <strain evidence="22">DSM 26348</strain>
    </source>
</reference>
<feature type="domain" description="Response regulatory" evidence="19">
    <location>
        <begin position="599"/>
        <end position="720"/>
    </location>
</feature>
<dbReference type="Pfam" id="PF03924">
    <property type="entry name" value="CHASE"/>
    <property type="match status" value="1"/>
</dbReference>
<dbReference type="PANTHER" id="PTHR45339:SF1">
    <property type="entry name" value="HYBRID SIGNAL TRANSDUCTION HISTIDINE KINASE J"/>
    <property type="match status" value="1"/>
</dbReference>
<keyword evidence="8 21" id="KW-0418">Kinase</keyword>
<dbReference type="PROSITE" id="PS50839">
    <property type="entry name" value="CHASE"/>
    <property type="match status" value="1"/>
</dbReference>
<dbReference type="InterPro" id="IPR003594">
    <property type="entry name" value="HATPase_dom"/>
</dbReference>
<feature type="transmembrane region" description="Helical" evidence="17">
    <location>
        <begin position="20"/>
        <end position="38"/>
    </location>
</feature>
<evidence type="ECO:0000256" key="1">
    <source>
        <dbReference type="ARBA" id="ARBA00000085"/>
    </source>
</evidence>
<dbReference type="Pfam" id="PF00072">
    <property type="entry name" value="Response_reg"/>
    <property type="match status" value="2"/>
</dbReference>
<evidence type="ECO:0000259" key="20">
    <source>
        <dbReference type="PROSITE" id="PS50839"/>
    </source>
</evidence>
<dbReference type="RefSeq" id="WP_139228548.1">
    <property type="nucleotide sequence ID" value="NZ_FOQD01000014.1"/>
</dbReference>
<dbReference type="InterPro" id="IPR042240">
    <property type="entry name" value="CHASE_sf"/>
</dbReference>
<dbReference type="SUPFAM" id="SSF47384">
    <property type="entry name" value="Homodimeric domain of signal transducing histidine kinase"/>
    <property type="match status" value="1"/>
</dbReference>
<dbReference type="InterPro" id="IPR004358">
    <property type="entry name" value="Sig_transdc_His_kin-like_C"/>
</dbReference>
<evidence type="ECO:0000256" key="12">
    <source>
        <dbReference type="ARBA" id="ARBA00023136"/>
    </source>
</evidence>
<dbReference type="GO" id="GO:0000155">
    <property type="term" value="F:phosphorelay sensor kinase activity"/>
    <property type="evidence" value="ECO:0007669"/>
    <property type="project" value="InterPro"/>
</dbReference>